<keyword evidence="3" id="KW-1185">Reference proteome</keyword>
<evidence type="ECO:0008006" key="4">
    <source>
        <dbReference type="Google" id="ProtNLM"/>
    </source>
</evidence>
<protein>
    <recommendedName>
        <fullName evidence="4">DUF2140 family protein</fullName>
    </recommendedName>
</protein>
<keyword evidence="1" id="KW-1133">Transmembrane helix</keyword>
<keyword evidence="1" id="KW-0472">Membrane</keyword>
<name>A0A6M0H2V9_9CLOT</name>
<feature type="transmembrane region" description="Helical" evidence="1">
    <location>
        <begin position="7"/>
        <end position="27"/>
    </location>
</feature>
<comment type="caution">
    <text evidence="2">The sequence shown here is derived from an EMBL/GenBank/DDBJ whole genome shotgun (WGS) entry which is preliminary data.</text>
</comment>
<evidence type="ECO:0000313" key="3">
    <source>
        <dbReference type="Proteomes" id="UP000481872"/>
    </source>
</evidence>
<accession>A0A6M0H2V9</accession>
<dbReference type="AlphaFoldDB" id="A0A6M0H2V9"/>
<reference evidence="2 3" key="1">
    <citation type="submission" date="2020-02" db="EMBL/GenBank/DDBJ databases">
        <title>Genome assembly of a novel Clostridium senegalense strain.</title>
        <authorList>
            <person name="Gupta T.B."/>
            <person name="Jauregui R."/>
            <person name="Maclean P."/>
            <person name="Nawarathana A."/>
            <person name="Brightwell G."/>
        </authorList>
    </citation>
    <scope>NUCLEOTIDE SEQUENCE [LARGE SCALE GENOMIC DNA]</scope>
    <source>
        <strain evidence="2 3">AGRFS4</strain>
    </source>
</reference>
<organism evidence="2 3">
    <name type="scientific">Clostridium senegalense</name>
    <dbReference type="NCBI Taxonomy" id="1465809"/>
    <lineage>
        <taxon>Bacteria</taxon>
        <taxon>Bacillati</taxon>
        <taxon>Bacillota</taxon>
        <taxon>Clostridia</taxon>
        <taxon>Eubacteriales</taxon>
        <taxon>Clostridiaceae</taxon>
        <taxon>Clostridium</taxon>
    </lineage>
</organism>
<keyword evidence="1" id="KW-0812">Transmembrane</keyword>
<evidence type="ECO:0000256" key="1">
    <source>
        <dbReference type="SAM" id="Phobius"/>
    </source>
</evidence>
<gene>
    <name evidence="2" type="ORF">G3M99_04965</name>
</gene>
<dbReference type="EMBL" id="JAAGPU010000006">
    <property type="protein sequence ID" value="NEU04221.1"/>
    <property type="molecule type" value="Genomic_DNA"/>
</dbReference>
<proteinExistence type="predicted"/>
<evidence type="ECO:0000313" key="2">
    <source>
        <dbReference type="EMBL" id="NEU04221.1"/>
    </source>
</evidence>
<sequence>MKKSIKILIVIISLFFSLAALYYFGFYPNTKLKPMDSTIEFNEKDFVDKFLPKDFKLNLSELSLKSHTTLNDEELTDLCILAAKKDSNLNNYLDGLKIEIDGDSLILNANVKYNKIPFRTKFVFKPYAENNTIILKYQKGSIGFIPVSSEKIFSAIEDTDFIQVDKANDNIILNFSAIKYLDIKDLSVADNSITIDFEATLKFWDLIKK</sequence>
<dbReference type="Proteomes" id="UP000481872">
    <property type="component" value="Unassembled WGS sequence"/>
</dbReference>
<dbReference type="RefSeq" id="WP_199869410.1">
    <property type="nucleotide sequence ID" value="NZ_JAAGPU010000006.1"/>
</dbReference>